<keyword evidence="3" id="KW-0949">S-adenosyl-L-methionine</keyword>
<dbReference type="STRING" id="1231657.A0A1Y1ZA33"/>
<comment type="caution">
    <text evidence="5">The sequence shown here is derived from an EMBL/GenBank/DDBJ whole genome shotgun (WGS) entry which is preliminary data.</text>
</comment>
<dbReference type="OrthoDB" id="66144at2759"/>
<dbReference type="GO" id="GO:0032259">
    <property type="term" value="P:methylation"/>
    <property type="evidence" value="ECO:0007669"/>
    <property type="project" value="UniProtKB-KW"/>
</dbReference>
<name>A0A1Y1ZA33_9PLEO</name>
<dbReference type="PANTHER" id="PTHR43464:SF19">
    <property type="entry name" value="UBIQUINONE BIOSYNTHESIS O-METHYLTRANSFERASE, MITOCHONDRIAL"/>
    <property type="match status" value="1"/>
</dbReference>
<organism evidence="5 6">
    <name type="scientific">Clohesyomyces aquaticus</name>
    <dbReference type="NCBI Taxonomy" id="1231657"/>
    <lineage>
        <taxon>Eukaryota</taxon>
        <taxon>Fungi</taxon>
        <taxon>Dikarya</taxon>
        <taxon>Ascomycota</taxon>
        <taxon>Pezizomycotina</taxon>
        <taxon>Dothideomycetes</taxon>
        <taxon>Pleosporomycetidae</taxon>
        <taxon>Pleosporales</taxon>
        <taxon>Lindgomycetaceae</taxon>
        <taxon>Clohesyomyces</taxon>
    </lineage>
</organism>
<protein>
    <submittedName>
        <fullName evidence="5">Methyl transferase</fullName>
    </submittedName>
</protein>
<evidence type="ECO:0000259" key="4">
    <source>
        <dbReference type="Pfam" id="PF08241"/>
    </source>
</evidence>
<dbReference type="EMBL" id="MCFA01000112">
    <property type="protein sequence ID" value="ORY07026.1"/>
    <property type="molecule type" value="Genomic_DNA"/>
</dbReference>
<keyword evidence="6" id="KW-1185">Reference proteome</keyword>
<sequence>MSVEQPLYDRPAFLEAYLEFPRSKLGLDGASEWPTLRAIVGNLESQTGVDLGCGLGWFVQYAIEAVASFVDGFDISSKMIEGAKEKTPSRCRPKLTTRLQISILYSAPTVDSQFCWGRVELEKYTYDLAYSSLALHYIPTDSLRRLLKEIHASLKPGGRFVFSIEHPIFTAPSKAEFETLPDSRKVWPLDNYVEEGLRETNWLGTEGVRKFHCTIQTYLQSLLEIGFVIRDLVEWMPSKEDLLKYPDWKGALERPMFLLVKVVKA</sequence>
<dbReference type="InterPro" id="IPR029063">
    <property type="entry name" value="SAM-dependent_MTases_sf"/>
</dbReference>
<dbReference type="InterPro" id="IPR013216">
    <property type="entry name" value="Methyltransf_11"/>
</dbReference>
<reference evidence="5 6" key="1">
    <citation type="submission" date="2016-07" db="EMBL/GenBank/DDBJ databases">
        <title>Pervasive Adenine N6-methylation of Active Genes in Fungi.</title>
        <authorList>
            <consortium name="DOE Joint Genome Institute"/>
            <person name="Mondo S.J."/>
            <person name="Dannebaum R.O."/>
            <person name="Kuo R.C."/>
            <person name="Labutti K."/>
            <person name="Haridas S."/>
            <person name="Kuo A."/>
            <person name="Salamov A."/>
            <person name="Ahrendt S.R."/>
            <person name="Lipzen A."/>
            <person name="Sullivan W."/>
            <person name="Andreopoulos W.B."/>
            <person name="Clum A."/>
            <person name="Lindquist E."/>
            <person name="Daum C."/>
            <person name="Ramamoorthy G.K."/>
            <person name="Gryganskyi A."/>
            <person name="Culley D."/>
            <person name="Magnuson J.K."/>
            <person name="James T.Y."/>
            <person name="O'Malley M.A."/>
            <person name="Stajich J.E."/>
            <person name="Spatafora J.W."/>
            <person name="Visel A."/>
            <person name="Grigoriev I.V."/>
        </authorList>
    </citation>
    <scope>NUCLEOTIDE SEQUENCE [LARGE SCALE GENOMIC DNA]</scope>
    <source>
        <strain evidence="5 6">CBS 115471</strain>
    </source>
</reference>
<dbReference type="AlphaFoldDB" id="A0A1Y1ZA33"/>
<accession>A0A1Y1ZA33</accession>
<keyword evidence="2 5" id="KW-0808">Transferase</keyword>
<evidence type="ECO:0000313" key="6">
    <source>
        <dbReference type="Proteomes" id="UP000193144"/>
    </source>
</evidence>
<dbReference type="Pfam" id="PF08241">
    <property type="entry name" value="Methyltransf_11"/>
    <property type="match status" value="1"/>
</dbReference>
<evidence type="ECO:0000256" key="1">
    <source>
        <dbReference type="ARBA" id="ARBA00022603"/>
    </source>
</evidence>
<dbReference type="GO" id="GO:0008757">
    <property type="term" value="F:S-adenosylmethionine-dependent methyltransferase activity"/>
    <property type="evidence" value="ECO:0007669"/>
    <property type="project" value="InterPro"/>
</dbReference>
<evidence type="ECO:0000313" key="5">
    <source>
        <dbReference type="EMBL" id="ORY07026.1"/>
    </source>
</evidence>
<gene>
    <name evidence="5" type="ORF">BCR34DRAFT_489757</name>
</gene>
<proteinExistence type="predicted"/>
<dbReference type="Proteomes" id="UP000193144">
    <property type="component" value="Unassembled WGS sequence"/>
</dbReference>
<dbReference type="SUPFAM" id="SSF53335">
    <property type="entry name" value="S-adenosyl-L-methionine-dependent methyltransferases"/>
    <property type="match status" value="1"/>
</dbReference>
<evidence type="ECO:0000256" key="2">
    <source>
        <dbReference type="ARBA" id="ARBA00022679"/>
    </source>
</evidence>
<dbReference type="CDD" id="cd02440">
    <property type="entry name" value="AdoMet_MTases"/>
    <property type="match status" value="1"/>
</dbReference>
<feature type="domain" description="Methyltransferase type 11" evidence="4">
    <location>
        <begin position="49"/>
        <end position="162"/>
    </location>
</feature>
<evidence type="ECO:0000256" key="3">
    <source>
        <dbReference type="ARBA" id="ARBA00022691"/>
    </source>
</evidence>
<keyword evidence="1" id="KW-0489">Methyltransferase</keyword>
<dbReference type="Gene3D" id="3.40.50.150">
    <property type="entry name" value="Vaccinia Virus protein VP39"/>
    <property type="match status" value="1"/>
</dbReference>
<dbReference type="PANTHER" id="PTHR43464">
    <property type="entry name" value="METHYLTRANSFERASE"/>
    <property type="match status" value="1"/>
</dbReference>